<accession>A0A8R2JVT9</accession>
<dbReference type="OrthoDB" id="286301at2759"/>
<dbReference type="GO" id="GO:0031012">
    <property type="term" value="C:extracellular matrix"/>
    <property type="evidence" value="ECO:0007669"/>
    <property type="project" value="TreeGrafter"/>
</dbReference>
<feature type="region of interest" description="Disordered" evidence="1">
    <location>
        <begin position="109"/>
        <end position="149"/>
    </location>
</feature>
<dbReference type="SMART" id="SM00554">
    <property type="entry name" value="FAS1"/>
    <property type="match status" value="1"/>
</dbReference>
<dbReference type="GO" id="GO:0005615">
    <property type="term" value="C:extracellular space"/>
    <property type="evidence" value="ECO:0007669"/>
    <property type="project" value="TreeGrafter"/>
</dbReference>
<keyword evidence="4" id="KW-1185">Reference proteome</keyword>
<dbReference type="AlphaFoldDB" id="A0A8R2JVT9"/>
<dbReference type="PANTHER" id="PTHR10900">
    <property type="entry name" value="PERIOSTIN-RELATED"/>
    <property type="match status" value="1"/>
</dbReference>
<dbReference type="GO" id="GO:0030198">
    <property type="term" value="P:extracellular matrix organization"/>
    <property type="evidence" value="ECO:0007669"/>
    <property type="project" value="TreeGrafter"/>
</dbReference>
<protein>
    <recommendedName>
        <fullName evidence="2">FAS1 domain-containing protein</fullName>
    </recommendedName>
</protein>
<dbReference type="GeneID" id="100575526"/>
<evidence type="ECO:0000256" key="1">
    <source>
        <dbReference type="SAM" id="MobiDB-lite"/>
    </source>
</evidence>
<dbReference type="RefSeq" id="XP_029347809.1">
    <property type="nucleotide sequence ID" value="XM_029491949.1"/>
</dbReference>
<dbReference type="PROSITE" id="PS50213">
    <property type="entry name" value="FAS1"/>
    <property type="match status" value="2"/>
</dbReference>
<feature type="domain" description="FAS1" evidence="2">
    <location>
        <begin position="1"/>
        <end position="164"/>
    </location>
</feature>
<feature type="domain" description="FAS1" evidence="2">
    <location>
        <begin position="171"/>
        <end position="376"/>
    </location>
</feature>
<dbReference type="GO" id="GO:0007155">
    <property type="term" value="P:cell adhesion"/>
    <property type="evidence" value="ECO:0007669"/>
    <property type="project" value="TreeGrafter"/>
</dbReference>
<evidence type="ECO:0000313" key="4">
    <source>
        <dbReference type="Proteomes" id="UP000007819"/>
    </source>
</evidence>
<evidence type="ECO:0000313" key="3">
    <source>
        <dbReference type="EnsemblMetazoa" id="XP_029347809.1"/>
    </source>
</evidence>
<reference evidence="3" key="2">
    <citation type="submission" date="2022-06" db="UniProtKB">
        <authorList>
            <consortium name="EnsemblMetazoa"/>
        </authorList>
    </citation>
    <scope>IDENTIFICATION</scope>
</reference>
<name>A0A8R2JVT9_ACYPI</name>
<dbReference type="Proteomes" id="UP000007819">
    <property type="component" value="Unassembled WGS sequence"/>
</dbReference>
<dbReference type="Pfam" id="PF02469">
    <property type="entry name" value="Fasciclin"/>
    <property type="match status" value="1"/>
</dbReference>
<reference evidence="4" key="1">
    <citation type="submission" date="2010-06" db="EMBL/GenBank/DDBJ databases">
        <authorList>
            <person name="Jiang H."/>
            <person name="Abraham K."/>
            <person name="Ali S."/>
            <person name="Alsbrooks S.L."/>
            <person name="Anim B.N."/>
            <person name="Anosike U.S."/>
            <person name="Attaway T."/>
            <person name="Bandaranaike D.P."/>
            <person name="Battles P.K."/>
            <person name="Bell S.N."/>
            <person name="Bell A.V."/>
            <person name="Beltran B."/>
            <person name="Bickham C."/>
            <person name="Bustamante Y."/>
            <person name="Caleb T."/>
            <person name="Canada A."/>
            <person name="Cardenas V."/>
            <person name="Carter K."/>
            <person name="Chacko J."/>
            <person name="Chandrabose M.N."/>
            <person name="Chavez D."/>
            <person name="Chavez A."/>
            <person name="Chen L."/>
            <person name="Chu H.-S."/>
            <person name="Claassen K.J."/>
            <person name="Cockrell R."/>
            <person name="Collins M."/>
            <person name="Cooper J.A."/>
            <person name="Cree A."/>
            <person name="Curry S.M."/>
            <person name="Da Y."/>
            <person name="Dao M.D."/>
            <person name="Das B."/>
            <person name="Davila M.-L."/>
            <person name="Davy-Carroll L."/>
            <person name="Denson S."/>
            <person name="Dinh H."/>
            <person name="Ebong V.E."/>
            <person name="Edwards J.R."/>
            <person name="Egan A."/>
            <person name="El-Daye J."/>
            <person name="Escobedo L."/>
            <person name="Fernandez S."/>
            <person name="Fernando P.R."/>
            <person name="Flagg N."/>
            <person name="Forbes L.D."/>
            <person name="Fowler R.G."/>
            <person name="Fu Q."/>
            <person name="Gabisi R.A."/>
            <person name="Ganer J."/>
            <person name="Garbino Pronczuk A."/>
            <person name="Garcia R.M."/>
            <person name="Garner T."/>
            <person name="Garrett T.E."/>
            <person name="Gonzalez D.A."/>
            <person name="Hamid H."/>
            <person name="Hawkins E.S."/>
            <person name="Hirani K."/>
            <person name="Hogues M.E."/>
            <person name="Hollins B."/>
            <person name="Hsiao C.-H."/>
            <person name="Jabil R."/>
            <person name="James M.L."/>
            <person name="Jhangiani S.N."/>
            <person name="Johnson B."/>
            <person name="Johnson Q."/>
            <person name="Joshi V."/>
            <person name="Kalu J.B."/>
            <person name="Kam C."/>
            <person name="Kashfia A."/>
            <person name="Keebler J."/>
            <person name="Kisamo H."/>
            <person name="Kovar C.L."/>
            <person name="Lago L.A."/>
            <person name="Lai C.-Y."/>
            <person name="Laidlaw J."/>
            <person name="Lara F."/>
            <person name="Le T.-K."/>
            <person name="Lee S.L."/>
            <person name="Legall F.H."/>
            <person name="Lemon S.J."/>
            <person name="Lewis L.R."/>
            <person name="Li B."/>
            <person name="Liu Y."/>
            <person name="Liu Y.-S."/>
            <person name="Lopez J."/>
            <person name="Lozado R.J."/>
            <person name="Lu J."/>
            <person name="Madu R.C."/>
            <person name="Maheshwari M."/>
            <person name="Maheshwari R."/>
            <person name="Malloy K."/>
            <person name="Martinez E."/>
            <person name="Mathew T."/>
            <person name="Mercado I.C."/>
            <person name="Mercado C."/>
            <person name="Meyer B."/>
            <person name="Montgomery K."/>
            <person name="Morgan M.B."/>
            <person name="Munidasa M."/>
            <person name="Nazareth L.V."/>
            <person name="Nelson J."/>
            <person name="Ng B.M."/>
            <person name="Nguyen N.B."/>
            <person name="Nguyen P.Q."/>
            <person name="Nguyen T."/>
            <person name="Obregon M."/>
            <person name="Okwuonu G.O."/>
            <person name="Onwere C.G."/>
            <person name="Orozco G."/>
            <person name="Parra A."/>
            <person name="Patel S."/>
            <person name="Patil S."/>
            <person name="Perez A."/>
            <person name="Perez Y."/>
            <person name="Pham C."/>
            <person name="Primus E.L."/>
            <person name="Pu L.-L."/>
            <person name="Puazo M."/>
            <person name="Qin X."/>
            <person name="Quiroz J.B."/>
            <person name="Reese J."/>
            <person name="Richards S."/>
            <person name="Rives C.M."/>
            <person name="Robberts R."/>
            <person name="Ruiz S.J."/>
            <person name="Ruiz M.J."/>
            <person name="Santibanez J."/>
            <person name="Schneider B.W."/>
            <person name="Sisson I."/>
            <person name="Smith M."/>
            <person name="Sodergren E."/>
            <person name="Song X.-Z."/>
            <person name="Song B.B."/>
            <person name="Summersgill H."/>
            <person name="Thelus R."/>
            <person name="Thornton R.D."/>
            <person name="Trejos Z.Y."/>
            <person name="Usmani K."/>
            <person name="Vattathil S."/>
            <person name="Villasana D."/>
            <person name="Walker D.L."/>
            <person name="Wang S."/>
            <person name="Wang K."/>
            <person name="White C.S."/>
            <person name="Williams A.C."/>
            <person name="Williamson J."/>
            <person name="Wilson K."/>
            <person name="Woghiren I.O."/>
            <person name="Woodworth J.R."/>
            <person name="Worley K.C."/>
            <person name="Wright R.A."/>
            <person name="Wu W."/>
            <person name="Young L."/>
            <person name="Zhang L."/>
            <person name="Zhang J."/>
            <person name="Zhu Y."/>
            <person name="Muzny D.M."/>
            <person name="Weinstock G."/>
            <person name="Gibbs R.A."/>
        </authorList>
    </citation>
    <scope>NUCLEOTIDE SEQUENCE [LARGE SCALE GENOMIC DNA]</scope>
    <source>
        <strain evidence="4">LSR1</strain>
    </source>
</reference>
<organism evidence="3 4">
    <name type="scientific">Acyrthosiphon pisum</name>
    <name type="common">Pea aphid</name>
    <dbReference type="NCBI Taxonomy" id="7029"/>
    <lineage>
        <taxon>Eukaryota</taxon>
        <taxon>Metazoa</taxon>
        <taxon>Ecdysozoa</taxon>
        <taxon>Arthropoda</taxon>
        <taxon>Hexapoda</taxon>
        <taxon>Insecta</taxon>
        <taxon>Pterygota</taxon>
        <taxon>Neoptera</taxon>
        <taxon>Paraneoptera</taxon>
        <taxon>Hemiptera</taxon>
        <taxon>Sternorrhyncha</taxon>
        <taxon>Aphidomorpha</taxon>
        <taxon>Aphidoidea</taxon>
        <taxon>Aphididae</taxon>
        <taxon>Macrosiphini</taxon>
        <taxon>Acyrthosiphon</taxon>
    </lineage>
</organism>
<dbReference type="Gene3D" id="2.30.180.10">
    <property type="entry name" value="FAS1 domain"/>
    <property type="match status" value="2"/>
</dbReference>
<dbReference type="InterPro" id="IPR000782">
    <property type="entry name" value="FAS1_domain"/>
</dbReference>
<dbReference type="KEGG" id="api:100575526"/>
<evidence type="ECO:0000259" key="2">
    <source>
        <dbReference type="PROSITE" id="PS50213"/>
    </source>
</evidence>
<feature type="region of interest" description="Disordered" evidence="1">
    <location>
        <begin position="306"/>
        <end position="331"/>
    </location>
</feature>
<proteinExistence type="predicted"/>
<dbReference type="PANTHER" id="PTHR10900:SF120">
    <property type="entry name" value="MUCIN-5AC-RELATED"/>
    <property type="match status" value="1"/>
</dbReference>
<sequence length="377" mass="40693">MAKYMRQAGVDAVLEETGPFTVFVPTDKAFRALLVQLGGPDRAEDNFLLHHVVPGAFRVSDLMAGDEMTGVSLAGTQLRANLYARQLYDNRWNDIEVLTVNGARVLDDVNPPASAAVNDGSTSDDGSGGSTQQRRDMVLSSSGSAGGSNQQQIMAIGHAVDRVLFPLPVGDVLATMRADRQRRYNVFLRAVDEHCSPNVRSLLTGSRTVTVFAPVDEAFRVRRGSGNYSTSSSSGSIVDWMLHEDTSSRFKKRNRRRIADRFVLSHVVLAGPGDPPMYTAGLRFYQVRDTAYRLPEGGDSAAAAEEDDEGAAEDFNGGGDDGNLTVSPNDGEKSRFYQLTVYKDSGRIRLNGGAAQVLVRNVPATNGVLHGLDAPLV</sequence>
<dbReference type="InterPro" id="IPR050904">
    <property type="entry name" value="Adhesion/Biosynth-related"/>
</dbReference>
<dbReference type="SUPFAM" id="SSF82153">
    <property type="entry name" value="FAS1 domain"/>
    <property type="match status" value="2"/>
</dbReference>
<dbReference type="InterPro" id="IPR036378">
    <property type="entry name" value="FAS1_dom_sf"/>
</dbReference>
<dbReference type="EnsemblMetazoa" id="XM_029491949.1">
    <property type="protein sequence ID" value="XP_029347809.1"/>
    <property type="gene ID" value="LOC100575526"/>
</dbReference>
<dbReference type="GO" id="GO:0050839">
    <property type="term" value="F:cell adhesion molecule binding"/>
    <property type="evidence" value="ECO:0007669"/>
    <property type="project" value="TreeGrafter"/>
</dbReference>